<dbReference type="PANTHER" id="PTHR34239:SF2">
    <property type="entry name" value="TRANSPOSABLE ELEMENT P TRANSPOSASE_THAP9 CONSERVED DOMAIN-CONTAINING PROTEIN"/>
    <property type="match status" value="1"/>
</dbReference>
<feature type="compositionally biased region" description="Polar residues" evidence="1">
    <location>
        <begin position="35"/>
        <end position="54"/>
    </location>
</feature>
<evidence type="ECO:0000256" key="1">
    <source>
        <dbReference type="SAM" id="MobiDB-lite"/>
    </source>
</evidence>
<sequence length="351" mass="38830">MPKYKSKIRKIESQEKVRRRIISPIDSSSDEDDTGPNQSCRDSNSKSPEITSGYIQEARLVPANPNQNQDLDAPSLREVAAANATPDLDPEIIAALGDSTSDAPDYGENIHDNLAKLWLPLLKKGIHKDIKDKLLKDYLAPDNCILLQAPKLNAEISAAVPDMVRSRDKILFMSQQQLGSGITAINMGMQSLLQSDDKVKDLKHLSDACQLLCDSHHGSSQSRIKLLSSSLDKSILQIVNESERDETLFGTTLSEKIKAAKAIEKQGLSIKKRAKSPKLTARAQTSRTDRPSTSYQGNWHAPPRYQANRGGRGVYRRPTVLSARRPYTTPAQPPQRTAALDKPRVLAQSRH</sequence>
<name>A0A6J1MNX7_BICAN</name>
<dbReference type="OrthoDB" id="6140287at2759"/>
<dbReference type="GeneID" id="112043404"/>
<feature type="region of interest" description="Disordered" evidence="1">
    <location>
        <begin position="1"/>
        <end position="71"/>
    </location>
</feature>
<dbReference type="Proteomes" id="UP001652582">
    <property type="component" value="Chromosome 15"/>
</dbReference>
<feature type="region of interest" description="Disordered" evidence="1">
    <location>
        <begin position="271"/>
        <end position="351"/>
    </location>
</feature>
<feature type="compositionally biased region" description="Polar residues" evidence="1">
    <location>
        <begin position="282"/>
        <end position="297"/>
    </location>
</feature>
<dbReference type="RefSeq" id="XP_023934572.1">
    <property type="nucleotide sequence ID" value="XM_024078804.2"/>
</dbReference>
<gene>
    <name evidence="3" type="primary">LOC112043404</name>
</gene>
<keyword evidence="2" id="KW-1185">Reference proteome</keyword>
<dbReference type="AlphaFoldDB" id="A0A6J1MNX7"/>
<dbReference type="PANTHER" id="PTHR34239">
    <property type="entry name" value="APPLE DOMAIN-CONTAINING PROTEIN"/>
    <property type="match status" value="1"/>
</dbReference>
<protein>
    <submittedName>
        <fullName evidence="3">Uncharacterized protein LOC112043404</fullName>
    </submittedName>
</protein>
<evidence type="ECO:0000313" key="3">
    <source>
        <dbReference type="RefSeq" id="XP_023934572.1"/>
    </source>
</evidence>
<dbReference type="KEGG" id="bany:112043404"/>
<accession>A0A6J1MNX7</accession>
<reference evidence="3" key="1">
    <citation type="submission" date="2025-08" db="UniProtKB">
        <authorList>
            <consortium name="RefSeq"/>
        </authorList>
    </citation>
    <scope>IDENTIFICATION</scope>
</reference>
<evidence type="ECO:0000313" key="2">
    <source>
        <dbReference type="Proteomes" id="UP001652582"/>
    </source>
</evidence>
<organism evidence="2 3">
    <name type="scientific">Bicyclus anynana</name>
    <name type="common">Squinting bush brown butterfly</name>
    <dbReference type="NCBI Taxonomy" id="110368"/>
    <lineage>
        <taxon>Eukaryota</taxon>
        <taxon>Metazoa</taxon>
        <taxon>Ecdysozoa</taxon>
        <taxon>Arthropoda</taxon>
        <taxon>Hexapoda</taxon>
        <taxon>Insecta</taxon>
        <taxon>Pterygota</taxon>
        <taxon>Neoptera</taxon>
        <taxon>Endopterygota</taxon>
        <taxon>Lepidoptera</taxon>
        <taxon>Glossata</taxon>
        <taxon>Ditrysia</taxon>
        <taxon>Papilionoidea</taxon>
        <taxon>Nymphalidae</taxon>
        <taxon>Satyrinae</taxon>
        <taxon>Satyrini</taxon>
        <taxon>Mycalesina</taxon>
        <taxon>Bicyclus</taxon>
    </lineage>
</organism>
<proteinExistence type="predicted"/>